<organism evidence="1 2">
    <name type="scientific">Sphagnum jensenii</name>
    <dbReference type="NCBI Taxonomy" id="128206"/>
    <lineage>
        <taxon>Eukaryota</taxon>
        <taxon>Viridiplantae</taxon>
        <taxon>Streptophyta</taxon>
        <taxon>Embryophyta</taxon>
        <taxon>Bryophyta</taxon>
        <taxon>Sphagnophytina</taxon>
        <taxon>Sphagnopsida</taxon>
        <taxon>Sphagnales</taxon>
        <taxon>Sphagnaceae</taxon>
        <taxon>Sphagnum</taxon>
    </lineage>
</organism>
<gene>
    <name evidence="1" type="ORF">CSSPJE1EN1_LOCUS22785</name>
</gene>
<evidence type="ECO:0008006" key="3">
    <source>
        <dbReference type="Google" id="ProtNLM"/>
    </source>
</evidence>
<protein>
    <recommendedName>
        <fullName evidence="3">Secreted protein</fullName>
    </recommendedName>
</protein>
<reference evidence="1" key="1">
    <citation type="submission" date="2024-02" db="EMBL/GenBank/DDBJ databases">
        <authorList>
            <consortium name="ELIXIR-Norway"/>
            <consortium name="Elixir Norway"/>
        </authorList>
    </citation>
    <scope>NUCLEOTIDE SEQUENCE</scope>
</reference>
<name>A0ABP0XF63_9BRYO</name>
<evidence type="ECO:0000313" key="2">
    <source>
        <dbReference type="Proteomes" id="UP001497444"/>
    </source>
</evidence>
<keyword evidence="2" id="KW-1185">Reference proteome</keyword>
<accession>A0ABP0XF63</accession>
<dbReference type="Proteomes" id="UP001497444">
    <property type="component" value="Chromosome 8"/>
</dbReference>
<evidence type="ECO:0000313" key="1">
    <source>
        <dbReference type="EMBL" id="CAK9277307.1"/>
    </source>
</evidence>
<sequence length="102" mass="11294">MASAMYKWRIARAAMVINTCNACSARETIAICVLLTQDLLCSVKEPQLEDEHFLELSQLPCVNCTSTTVCSRKQITNQLLIDRVLRVPFVAAAVPCGKLKSH</sequence>
<dbReference type="EMBL" id="OZ020103">
    <property type="protein sequence ID" value="CAK9277307.1"/>
    <property type="molecule type" value="Genomic_DNA"/>
</dbReference>
<proteinExistence type="predicted"/>